<dbReference type="AlphaFoldDB" id="A0ABD5PG97"/>
<dbReference type="RefSeq" id="WP_267624912.1">
    <property type="nucleotide sequence ID" value="NZ_JAODIW010000010.1"/>
</dbReference>
<reference evidence="1 2" key="1">
    <citation type="journal article" date="2019" name="Int. J. Syst. Evol. Microbiol.">
        <title>The Global Catalogue of Microorganisms (GCM) 10K type strain sequencing project: providing services to taxonomists for standard genome sequencing and annotation.</title>
        <authorList>
            <consortium name="The Broad Institute Genomics Platform"/>
            <consortium name="The Broad Institute Genome Sequencing Center for Infectious Disease"/>
            <person name="Wu L."/>
            <person name="Ma J."/>
        </authorList>
    </citation>
    <scope>NUCLEOTIDE SEQUENCE [LARGE SCALE GENOMIC DNA]</scope>
    <source>
        <strain evidence="1 2">CGMCC 1.12553</strain>
    </source>
</reference>
<comment type="caution">
    <text evidence="1">The sequence shown here is derived from an EMBL/GenBank/DDBJ whole genome shotgun (WGS) entry which is preliminary data.</text>
</comment>
<gene>
    <name evidence="1" type="ORF">ACFO0N_18395</name>
</gene>
<name>A0ABD5PG97_9EURY</name>
<accession>A0ABD5PG97</accession>
<evidence type="ECO:0008006" key="3">
    <source>
        <dbReference type="Google" id="ProtNLM"/>
    </source>
</evidence>
<protein>
    <recommendedName>
        <fullName evidence="3">Small CPxCG-related zinc finger protein</fullName>
    </recommendedName>
</protein>
<dbReference type="Proteomes" id="UP001595921">
    <property type="component" value="Unassembled WGS sequence"/>
</dbReference>
<dbReference type="EMBL" id="JBHSDS010000009">
    <property type="protein sequence ID" value="MFC4359921.1"/>
    <property type="molecule type" value="Genomic_DNA"/>
</dbReference>
<sequence>MAQELAATSRCLGCGYRAPSGVEEWDHVDSPPLGELTRCPECGSTNVTTGR</sequence>
<keyword evidence="2" id="KW-1185">Reference proteome</keyword>
<proteinExistence type="predicted"/>
<organism evidence="1 2">
    <name type="scientific">Halobium salinum</name>
    <dbReference type="NCBI Taxonomy" id="1364940"/>
    <lineage>
        <taxon>Archaea</taxon>
        <taxon>Methanobacteriati</taxon>
        <taxon>Methanobacteriota</taxon>
        <taxon>Stenosarchaea group</taxon>
        <taxon>Halobacteria</taxon>
        <taxon>Halobacteriales</taxon>
        <taxon>Haloferacaceae</taxon>
        <taxon>Halobium</taxon>
    </lineage>
</organism>
<evidence type="ECO:0000313" key="2">
    <source>
        <dbReference type="Proteomes" id="UP001595921"/>
    </source>
</evidence>
<evidence type="ECO:0000313" key="1">
    <source>
        <dbReference type="EMBL" id="MFC4359921.1"/>
    </source>
</evidence>